<keyword evidence="1" id="KW-0645">Protease</keyword>
<dbReference type="RefSeq" id="WP_194452036.1">
    <property type="nucleotide sequence ID" value="NZ_CP063849.1"/>
</dbReference>
<keyword evidence="1" id="KW-0378">Hydrolase</keyword>
<dbReference type="AlphaFoldDB" id="A0A7S7NV95"/>
<accession>A0A7S7NV95</accession>
<dbReference type="GO" id="GO:0030246">
    <property type="term" value="F:carbohydrate binding"/>
    <property type="evidence" value="ECO:0007669"/>
    <property type="project" value="InterPro"/>
</dbReference>
<dbReference type="GO" id="GO:0004180">
    <property type="term" value="F:carboxypeptidase activity"/>
    <property type="evidence" value="ECO:0007669"/>
    <property type="project" value="UniProtKB-KW"/>
</dbReference>
<proteinExistence type="predicted"/>
<gene>
    <name evidence="1" type="ORF">IRI77_10565</name>
</gene>
<dbReference type="KEGG" id="pfer:IRI77_10565"/>
<dbReference type="InterPro" id="IPR013784">
    <property type="entry name" value="Carb-bd-like_fold"/>
</dbReference>
<dbReference type="SUPFAM" id="SSF49452">
    <property type="entry name" value="Starch-binding domain-like"/>
    <property type="match status" value="2"/>
</dbReference>
<dbReference type="EMBL" id="CP063849">
    <property type="protein sequence ID" value="QOY90371.1"/>
    <property type="molecule type" value="Genomic_DNA"/>
</dbReference>
<dbReference type="SUPFAM" id="SSF49478">
    <property type="entry name" value="Cna protein B-type domain"/>
    <property type="match status" value="1"/>
</dbReference>
<reference evidence="1 2" key="1">
    <citation type="submission" date="2020-10" db="EMBL/GenBank/DDBJ databases">
        <title>Complete genome sequence of Paludibaculum fermentans P105T, a facultatively anaerobic acidobacterium capable of dissimilatory Fe(III) reduction.</title>
        <authorList>
            <person name="Dedysh S.N."/>
            <person name="Beletsky A.V."/>
            <person name="Kulichevskaya I.S."/>
            <person name="Mardanov A.V."/>
            <person name="Ravin N.V."/>
        </authorList>
    </citation>
    <scope>NUCLEOTIDE SEQUENCE [LARGE SCALE GENOMIC DNA]</scope>
    <source>
        <strain evidence="1 2">P105</strain>
    </source>
</reference>
<evidence type="ECO:0000313" key="2">
    <source>
        <dbReference type="Proteomes" id="UP000593892"/>
    </source>
</evidence>
<name>A0A7S7NV95_PALFE</name>
<evidence type="ECO:0000313" key="1">
    <source>
        <dbReference type="EMBL" id="QOY90371.1"/>
    </source>
</evidence>
<keyword evidence="2" id="KW-1185">Reference proteome</keyword>
<dbReference type="Gene3D" id="2.60.40.1120">
    <property type="entry name" value="Carboxypeptidase-like, regulatory domain"/>
    <property type="match status" value="1"/>
</dbReference>
<keyword evidence="1" id="KW-0121">Carboxypeptidase</keyword>
<sequence>MSWIRINRSVGLIAAMAAWMAPSGQGQEKPKVAIVCRVLDDIASNGVSGARITLQPREGGDQIVAFTSESGACSFPKDVQPGQYVMSVDKAGYFPIAESKAIAFSAEAPKTDLGDIVLSAKRSIQGVVRWSNGDPADGVIAHVLVLRAGRAVLRPGDSILAMTNDRGEFRLENLRPATYLLYAYTLGFRREGIGRTSLPVFYPDLPAPNLQGGIDLRKMKEASGLTLTLKDAEGVSVSGVVTASQKQPEGSTIFVGLMIPENAAQPFLGTKAEVGKSFRLQNVPPGNYLLLIVSTEANNRSVLPITVGATPIEHLRVPFVDAQDLDCALEYEAGADEKTAPAKALTSARVSGTSDALQLFGTIGGRVSPEGRVHMQLLVPGYRYTLHVQPPEGAYVTRVLQGGAELEEIPPQISAEDGPVRVVLGRNGGVLSGVLSNRDGKPTSGFVVLAPVNPAKRDWVKTATTGSTGQFEITAIAPGKYRLFALRENDNDAYLDAKYLEQFSSREIVVTANVRQMAEIRLPPE</sequence>
<protein>
    <submittedName>
        <fullName evidence="1">Carboxypeptidase regulatory-like domain-containing protein</fullName>
    </submittedName>
</protein>
<organism evidence="1 2">
    <name type="scientific">Paludibaculum fermentans</name>
    <dbReference type="NCBI Taxonomy" id="1473598"/>
    <lineage>
        <taxon>Bacteria</taxon>
        <taxon>Pseudomonadati</taxon>
        <taxon>Acidobacteriota</taxon>
        <taxon>Terriglobia</taxon>
        <taxon>Bryobacterales</taxon>
        <taxon>Bryobacteraceae</taxon>
        <taxon>Paludibaculum</taxon>
    </lineage>
</organism>
<dbReference type="Proteomes" id="UP000593892">
    <property type="component" value="Chromosome"/>
</dbReference>